<dbReference type="Gramene" id="Bo3g009130.1">
    <property type="protein sequence ID" value="Bo3g009130.1"/>
    <property type="gene ID" value="Bo3g009130"/>
</dbReference>
<name>A0A0D3B0Y0_BRAOL</name>
<sequence>MDLELLFHNSSVQCVCLVGQMNRYIKLNRLCLPFNSSILIQISFQLKISFLERVFRTNNSTNGKKSSNPNHHCNLK</sequence>
<dbReference type="EnsemblPlants" id="Bo3g009130.1">
    <property type="protein sequence ID" value="Bo3g009130.1"/>
    <property type="gene ID" value="Bo3g009130"/>
</dbReference>
<dbReference type="HOGENOM" id="CLU_2657882_0_0_1"/>
<evidence type="ECO:0000313" key="2">
    <source>
        <dbReference type="Proteomes" id="UP000032141"/>
    </source>
</evidence>
<reference evidence="1" key="2">
    <citation type="submission" date="2015-03" db="UniProtKB">
        <authorList>
            <consortium name="EnsemblPlants"/>
        </authorList>
    </citation>
    <scope>IDENTIFICATION</scope>
</reference>
<organism evidence="1 2">
    <name type="scientific">Brassica oleracea var. oleracea</name>
    <dbReference type="NCBI Taxonomy" id="109376"/>
    <lineage>
        <taxon>Eukaryota</taxon>
        <taxon>Viridiplantae</taxon>
        <taxon>Streptophyta</taxon>
        <taxon>Embryophyta</taxon>
        <taxon>Tracheophyta</taxon>
        <taxon>Spermatophyta</taxon>
        <taxon>Magnoliopsida</taxon>
        <taxon>eudicotyledons</taxon>
        <taxon>Gunneridae</taxon>
        <taxon>Pentapetalae</taxon>
        <taxon>rosids</taxon>
        <taxon>malvids</taxon>
        <taxon>Brassicales</taxon>
        <taxon>Brassicaceae</taxon>
        <taxon>Brassiceae</taxon>
        <taxon>Brassica</taxon>
    </lineage>
</organism>
<keyword evidence="2" id="KW-1185">Reference proteome</keyword>
<evidence type="ECO:0000313" key="1">
    <source>
        <dbReference type="EnsemblPlants" id="Bo3g009130.1"/>
    </source>
</evidence>
<dbReference type="AlphaFoldDB" id="A0A0D3B0Y0"/>
<dbReference type="Proteomes" id="UP000032141">
    <property type="component" value="Chromosome C3"/>
</dbReference>
<proteinExistence type="predicted"/>
<reference evidence="1 2" key="1">
    <citation type="journal article" date="2014" name="Genome Biol.">
        <title>Transcriptome and methylome profiling reveals relics of genome dominance in the mesopolyploid Brassica oleracea.</title>
        <authorList>
            <person name="Parkin I.A."/>
            <person name="Koh C."/>
            <person name="Tang H."/>
            <person name="Robinson S.J."/>
            <person name="Kagale S."/>
            <person name="Clarke W.E."/>
            <person name="Town C.D."/>
            <person name="Nixon J."/>
            <person name="Krishnakumar V."/>
            <person name="Bidwell S.L."/>
            <person name="Denoeud F."/>
            <person name="Belcram H."/>
            <person name="Links M.G."/>
            <person name="Just J."/>
            <person name="Clarke C."/>
            <person name="Bender T."/>
            <person name="Huebert T."/>
            <person name="Mason A.S."/>
            <person name="Pires J.C."/>
            <person name="Barker G."/>
            <person name="Moore J."/>
            <person name="Walley P.G."/>
            <person name="Manoli S."/>
            <person name="Batley J."/>
            <person name="Edwards D."/>
            <person name="Nelson M.N."/>
            <person name="Wang X."/>
            <person name="Paterson A.H."/>
            <person name="King G."/>
            <person name="Bancroft I."/>
            <person name="Chalhoub B."/>
            <person name="Sharpe A.G."/>
        </authorList>
    </citation>
    <scope>NUCLEOTIDE SEQUENCE</scope>
    <source>
        <strain evidence="1 2">cv. TO1000</strain>
    </source>
</reference>
<protein>
    <submittedName>
        <fullName evidence="1">Uncharacterized protein</fullName>
    </submittedName>
</protein>
<accession>A0A0D3B0Y0</accession>